<feature type="region of interest" description="Disordered" evidence="2">
    <location>
        <begin position="1"/>
        <end position="38"/>
    </location>
</feature>
<dbReference type="PANTHER" id="PTHR31493:SF1">
    <property type="entry name" value="PROTEIN C19ORF12"/>
    <property type="match status" value="1"/>
</dbReference>
<comment type="similarity">
    <text evidence="1">Belongs to the C19orf12 family.</text>
</comment>
<gene>
    <name evidence="3" type="ORF">HJG63_001739</name>
</gene>
<dbReference type="InterPro" id="IPR033369">
    <property type="entry name" value="C19orf12"/>
</dbReference>
<name>A0A7J8CE64_ROUAE</name>
<dbReference type="PANTHER" id="PTHR31493">
    <property type="entry name" value="NAZO FAMILY MEMBER"/>
    <property type="match status" value="1"/>
</dbReference>
<reference evidence="3 4" key="1">
    <citation type="journal article" date="2020" name="Nature">
        <title>Six reference-quality genomes reveal evolution of bat adaptations.</title>
        <authorList>
            <person name="Jebb D."/>
            <person name="Huang Z."/>
            <person name="Pippel M."/>
            <person name="Hughes G.M."/>
            <person name="Lavrichenko K."/>
            <person name="Devanna P."/>
            <person name="Winkler S."/>
            <person name="Jermiin L.S."/>
            <person name="Skirmuntt E.C."/>
            <person name="Katzourakis A."/>
            <person name="Burkitt-Gray L."/>
            <person name="Ray D.A."/>
            <person name="Sullivan K.A.M."/>
            <person name="Roscito J.G."/>
            <person name="Kirilenko B.M."/>
            <person name="Davalos L.M."/>
            <person name="Corthals A.P."/>
            <person name="Power M.L."/>
            <person name="Jones G."/>
            <person name="Ransome R.D."/>
            <person name="Dechmann D.K.N."/>
            <person name="Locatelli A.G."/>
            <person name="Puechmaille S.J."/>
            <person name="Fedrigo O."/>
            <person name="Jarvis E.D."/>
            <person name="Hiller M."/>
            <person name="Vernes S.C."/>
            <person name="Myers E.W."/>
            <person name="Teeling E.C."/>
        </authorList>
    </citation>
    <scope>NUCLEOTIDE SEQUENCE [LARGE SCALE GENOMIC DNA]</scope>
    <source>
        <strain evidence="3">MRouAeg1</strain>
        <tissue evidence="3">Muscle</tissue>
    </source>
</reference>
<organism evidence="3 4">
    <name type="scientific">Rousettus aegyptiacus</name>
    <name type="common">Egyptian fruit bat</name>
    <name type="synonym">Pteropus aegyptiacus</name>
    <dbReference type="NCBI Taxonomy" id="9407"/>
    <lineage>
        <taxon>Eukaryota</taxon>
        <taxon>Metazoa</taxon>
        <taxon>Chordata</taxon>
        <taxon>Craniata</taxon>
        <taxon>Vertebrata</taxon>
        <taxon>Euteleostomi</taxon>
        <taxon>Mammalia</taxon>
        <taxon>Eutheria</taxon>
        <taxon>Laurasiatheria</taxon>
        <taxon>Chiroptera</taxon>
        <taxon>Yinpterochiroptera</taxon>
        <taxon>Pteropodoidea</taxon>
        <taxon>Pteropodidae</taxon>
        <taxon>Rousettinae</taxon>
        <taxon>Rousettus</taxon>
    </lineage>
</organism>
<comment type="caution">
    <text evidence="3">The sequence shown here is derived from an EMBL/GenBank/DDBJ whole genome shotgun (WGS) entry which is preliminary data.</text>
</comment>
<proteinExistence type="inferred from homology"/>
<dbReference type="OrthoDB" id="5976774at2759"/>
<evidence type="ECO:0000313" key="3">
    <source>
        <dbReference type="EMBL" id="KAF6409154.1"/>
    </source>
</evidence>
<accession>A0A7J8CE64</accession>
<evidence type="ECO:0000256" key="1">
    <source>
        <dbReference type="ARBA" id="ARBA00029457"/>
    </source>
</evidence>
<evidence type="ECO:0000256" key="2">
    <source>
        <dbReference type="SAM" id="MobiDB-lite"/>
    </source>
</evidence>
<dbReference type="Pfam" id="PF20721">
    <property type="entry name" value="C19orf12"/>
    <property type="match status" value="1"/>
</dbReference>
<evidence type="ECO:0000313" key="4">
    <source>
        <dbReference type="Proteomes" id="UP000593571"/>
    </source>
</evidence>
<sequence>MPGTAPRSPLPRTQPEGASPLPHAADPGTAQGHMAGPGMPVRTEEVIKLLCSISEEKKMKAAVKRSGRGALVTGTVAFVGGLVGGPPGIAVGGALGGLLGSWMTSGQFKPVPQILMELPPAEQQKLFHEVTAIVRHLDWTDVVQLTALVMGSEALQKQLLAMLANYVTKELRAEVRYED</sequence>
<keyword evidence="4" id="KW-1185">Reference proteome</keyword>
<dbReference type="EMBL" id="JACASE010000014">
    <property type="protein sequence ID" value="KAF6409154.1"/>
    <property type="molecule type" value="Genomic_DNA"/>
</dbReference>
<dbReference type="Proteomes" id="UP000593571">
    <property type="component" value="Unassembled WGS sequence"/>
</dbReference>
<protein>
    <submittedName>
        <fullName evidence="3">Neurodegeneration with brain iron accumulation 4</fullName>
    </submittedName>
</protein>
<dbReference type="AlphaFoldDB" id="A0A7J8CE64"/>